<reference evidence="2" key="1">
    <citation type="submission" date="2020-09" db="EMBL/GenBank/DDBJ databases">
        <title>Rhizobia associated with sainfoin plants.</title>
        <authorList>
            <person name="Asharfi S."/>
            <person name="Kuzmanovic N."/>
            <person name="Bunk B."/>
            <person name="Sproeer C."/>
            <person name="Becker M."/>
            <person name="Thuenen T."/>
        </authorList>
    </citation>
    <scope>NUCLEOTIDE SEQUENCE</scope>
    <source>
        <strain evidence="2">OM4</strain>
        <plasmid evidence="2">pOM4</plasmid>
    </source>
</reference>
<dbReference type="Proteomes" id="UP001058098">
    <property type="component" value="Plasmid pOM4"/>
</dbReference>
<gene>
    <name evidence="2" type="ORF">IHQ72_35830</name>
</gene>
<accession>A0ABY5R7B6</accession>
<feature type="region of interest" description="Disordered" evidence="1">
    <location>
        <begin position="838"/>
        <end position="859"/>
    </location>
</feature>
<evidence type="ECO:0000256" key="1">
    <source>
        <dbReference type="SAM" id="MobiDB-lite"/>
    </source>
</evidence>
<evidence type="ECO:0000313" key="2">
    <source>
        <dbReference type="EMBL" id="UVC19420.1"/>
    </source>
</evidence>
<geneLocation type="plasmid" evidence="2 3">
    <name>pOM4</name>
</geneLocation>
<keyword evidence="3" id="KW-1185">Reference proteome</keyword>
<proteinExistence type="predicted"/>
<sequence length="894" mass="97164">MAEFYLRGLRGELGLAGTSLASDLGAGLESAGSEPVMDFRQEKDIAGTKVVVYQQEVMGLDVFGATLGLQMDGDSLEPQSLQSAMHANVTIENPSAKSDAAGTRKVTNAALKKMLGFALPDMDNARIERQVVYRFEPDQREESHDHEGCVAGEGVHVPHLPKTTIKGLEKGKHYICDEVLFQAALAEGQAPVNWRALVEPQSGDVLYLRALVACASGMVFQRDPQTQTGAAVSAASTNAVLNPFRSTLTLDGLLANTPQDLRGNYVHVTERQNPVQAPPTVTNPAGNFAFNAQTEDFTAVNAYYHCDRLFRKMQDLGFNVTSYFNGTTFPVPVDSRALGDAVNAQAPGNASGNGLLELRFGKMMTGQTIGIATSNRVTWHEFGHGLLWDHVNSPNFGFAHSAGDGLAAIINDPGSAAADRFDTFPWVHAGAPGLDRRHDRAVSAGWAWFGPNWNTQYGGEQVLSSTLFRLYRSIGGDSSNVTTRRRAADTAMYLVFKAIGLLTSTTAFPEVFEGNMETADKTTASFQGIPGGALHKVVRWSFEKQGLFQPAAAPGQPNTVMTEGNPPAVDVYIDDGRQGEYQHLANHWSCQDMWVRRAMDGGLTHQDPIVNQTNYMYVRVKNRGTQTAHAVRVDAYHALPGTGLAFPDDWAPMATATLPASAPIGSGGSTIVGPFAFVPTQVGHECLLAIAHADGDPGNDTTITGTIPESRLVPFDNNIGQRNVNPVLPSLKHLVKLLRKHVIWVRNPWKRPVVAQIEIELPVFLRRLGWSLKVVSNGAQKFEMGPRDKREVVLSIEPGGEFDLETARQAIAKGDDQITVTTLLDGEVSGGMTYKLTLDMEDEDERPDPDKQKDPPILTRRPTIEEILRILRGTASPLGGGRIRTVRLEFDLDD</sequence>
<protein>
    <recommendedName>
        <fullName evidence="4">FTP domain-containing protein</fullName>
    </recommendedName>
</protein>
<dbReference type="SUPFAM" id="SSF55486">
    <property type="entry name" value="Metalloproteases ('zincins'), catalytic domain"/>
    <property type="match status" value="1"/>
</dbReference>
<keyword evidence="2" id="KW-0614">Plasmid</keyword>
<evidence type="ECO:0008006" key="4">
    <source>
        <dbReference type="Google" id="ProtNLM"/>
    </source>
</evidence>
<evidence type="ECO:0000313" key="3">
    <source>
        <dbReference type="Proteomes" id="UP001058098"/>
    </source>
</evidence>
<name>A0ABY5R7B6_9HYPH</name>
<dbReference type="EMBL" id="CP062230">
    <property type="protein sequence ID" value="UVC19420.1"/>
    <property type="molecule type" value="Genomic_DNA"/>
</dbReference>
<dbReference type="RefSeq" id="WP_258124301.1">
    <property type="nucleotide sequence ID" value="NZ_CP062230.1"/>
</dbReference>
<organism evidence="2 3">
    <name type="scientific">Mesorhizobium onobrychidis</name>
    <dbReference type="NCBI Taxonomy" id="2775404"/>
    <lineage>
        <taxon>Bacteria</taxon>
        <taxon>Pseudomonadati</taxon>
        <taxon>Pseudomonadota</taxon>
        <taxon>Alphaproteobacteria</taxon>
        <taxon>Hyphomicrobiales</taxon>
        <taxon>Phyllobacteriaceae</taxon>
        <taxon>Mesorhizobium</taxon>
    </lineage>
</organism>